<protein>
    <submittedName>
        <fullName evidence="1">Uncharacterized protein</fullName>
    </submittedName>
</protein>
<proteinExistence type="predicted"/>
<organism evidence="1">
    <name type="scientific">Siphoviridae sp. ctMsr1</name>
    <dbReference type="NCBI Taxonomy" id="2826264"/>
    <lineage>
        <taxon>Viruses</taxon>
        <taxon>Duplodnaviria</taxon>
        <taxon>Heunggongvirae</taxon>
        <taxon>Uroviricota</taxon>
        <taxon>Caudoviricetes</taxon>
    </lineage>
</organism>
<sequence>MELTNNEITILINYYDGLKFDEKMQVDEIKQTCTDLLDGDLLATQLKRYEHRIDGYESRISELQAELDEL</sequence>
<accession>A0A8S5LVJ4</accession>
<evidence type="ECO:0000313" key="1">
    <source>
        <dbReference type="EMBL" id="DAD73803.1"/>
    </source>
</evidence>
<name>A0A8S5LVJ4_9CAUD</name>
<dbReference type="EMBL" id="BK014744">
    <property type="protein sequence ID" value="DAD73803.1"/>
    <property type="molecule type" value="Genomic_DNA"/>
</dbReference>
<reference evidence="1" key="1">
    <citation type="journal article" date="2021" name="Proc. Natl. Acad. Sci. U.S.A.">
        <title>A Catalog of Tens of Thousands of Viruses from Human Metagenomes Reveals Hidden Associations with Chronic Diseases.</title>
        <authorList>
            <person name="Tisza M.J."/>
            <person name="Buck C.B."/>
        </authorList>
    </citation>
    <scope>NUCLEOTIDE SEQUENCE</scope>
    <source>
        <strain evidence="1">CtMsr1</strain>
    </source>
</reference>